<organism evidence="1 2">
    <name type="scientific">Linum tenue</name>
    <dbReference type="NCBI Taxonomy" id="586396"/>
    <lineage>
        <taxon>Eukaryota</taxon>
        <taxon>Viridiplantae</taxon>
        <taxon>Streptophyta</taxon>
        <taxon>Embryophyta</taxon>
        <taxon>Tracheophyta</taxon>
        <taxon>Spermatophyta</taxon>
        <taxon>Magnoliopsida</taxon>
        <taxon>eudicotyledons</taxon>
        <taxon>Gunneridae</taxon>
        <taxon>Pentapetalae</taxon>
        <taxon>rosids</taxon>
        <taxon>fabids</taxon>
        <taxon>Malpighiales</taxon>
        <taxon>Linaceae</taxon>
        <taxon>Linum</taxon>
    </lineage>
</organism>
<reference evidence="1" key="1">
    <citation type="submission" date="2022-08" db="EMBL/GenBank/DDBJ databases">
        <authorList>
            <person name="Gutierrez-Valencia J."/>
        </authorList>
    </citation>
    <scope>NUCLEOTIDE SEQUENCE</scope>
</reference>
<dbReference type="Proteomes" id="UP001154282">
    <property type="component" value="Unassembled WGS sequence"/>
</dbReference>
<dbReference type="AlphaFoldDB" id="A0AAV0JTM0"/>
<dbReference type="EMBL" id="CAMGYJ010000005">
    <property type="protein sequence ID" value="CAI0411941.1"/>
    <property type="molecule type" value="Genomic_DNA"/>
</dbReference>
<comment type="caution">
    <text evidence="1">The sequence shown here is derived from an EMBL/GenBank/DDBJ whole genome shotgun (WGS) entry which is preliminary data.</text>
</comment>
<sequence length="29" mass="3524">MGRRDPRSEERSPRLAWNIRHCRRGCQSL</sequence>
<name>A0AAV0JTM0_9ROSI</name>
<evidence type="ECO:0000313" key="2">
    <source>
        <dbReference type="Proteomes" id="UP001154282"/>
    </source>
</evidence>
<gene>
    <name evidence="1" type="ORF">LITE_LOCUS15351</name>
</gene>
<evidence type="ECO:0000313" key="1">
    <source>
        <dbReference type="EMBL" id="CAI0411941.1"/>
    </source>
</evidence>
<keyword evidence="2" id="KW-1185">Reference proteome</keyword>
<protein>
    <submittedName>
        <fullName evidence="1">Uncharacterized protein</fullName>
    </submittedName>
</protein>
<accession>A0AAV0JTM0</accession>
<proteinExistence type="predicted"/>